<comment type="caution">
    <text evidence="4">The sequence shown here is derived from an EMBL/GenBank/DDBJ whole genome shotgun (WGS) entry which is preliminary data.</text>
</comment>
<dbReference type="PANTHER" id="PTHR13255">
    <property type="entry name" value="ATAXIN-10"/>
    <property type="match status" value="1"/>
</dbReference>
<protein>
    <submittedName>
        <fullName evidence="4">Ataxin-10</fullName>
    </submittedName>
</protein>
<keyword evidence="5" id="KW-1185">Reference proteome</keyword>
<keyword evidence="2" id="KW-0131">Cell cycle</keyword>
<accession>A0A226EPU2</accession>
<dbReference type="PANTHER" id="PTHR13255:SF0">
    <property type="entry name" value="ATAXIN-10"/>
    <property type="match status" value="1"/>
</dbReference>
<gene>
    <name evidence="4" type="ORF">Fcan01_07321</name>
</gene>
<feature type="domain" description="Ataxin-10" evidence="3">
    <location>
        <begin position="386"/>
        <end position="462"/>
    </location>
</feature>
<evidence type="ECO:0000313" key="5">
    <source>
        <dbReference type="Proteomes" id="UP000198287"/>
    </source>
</evidence>
<dbReference type="InterPro" id="IPR051374">
    <property type="entry name" value="Ataxin-10/CTR86_families"/>
</dbReference>
<dbReference type="EMBL" id="LNIX01000003">
    <property type="protein sequence ID" value="OXA58841.1"/>
    <property type="molecule type" value="Genomic_DNA"/>
</dbReference>
<evidence type="ECO:0000259" key="3">
    <source>
        <dbReference type="Pfam" id="PF09759"/>
    </source>
</evidence>
<dbReference type="AlphaFoldDB" id="A0A226EPU2"/>
<dbReference type="Proteomes" id="UP000198287">
    <property type="component" value="Unassembled WGS sequence"/>
</dbReference>
<dbReference type="OrthoDB" id="379794at2759"/>
<keyword evidence="1" id="KW-0132">Cell division</keyword>
<dbReference type="Pfam" id="PF09759">
    <property type="entry name" value="Atx10homo_assoc"/>
    <property type="match status" value="1"/>
</dbReference>
<sequence length="472" mass="53461">MMSGLSGEGVSRGEEDQLLKKLEKLTTECGREESCRFNLDPQIFLEVDIVLTKHVANDETCIVEDAFPIVTQILRFLRNAVAACKPNQDFIREKTDIILTSNKVLDQMTDLIKTAGDSTRFENYLVVARCTLQFLMNFMVNNLDNVDTLISLSTVTSISQLFTTTQDEKIIEYAAMNFHTFLKQKPDIELDIAIIPVILGNTHLEFMQYGANEELSSKMGEIGQVVDQWGSYRMYVIETLATNDQFLRRIYPGLSVELRVKFIRVIVAHTELHDKLPPEITTFFSDEFKQKSDLILKSQLQNDDWMAWEIASLLELLCCLSALDQSILKADVSLLTTVIFLLKSVHSVSKADPGSTSKETLDFSSVTNIDAMTGSEEMRDQPTFQFKAHLIRLTANLIYRNFANQEMVREMEVLPVILDSCNIDARNPFITQWAVLAIRNACEGNTANQELVRSVQQIDTKDKLSKVQLVGL</sequence>
<dbReference type="GO" id="GO:0051301">
    <property type="term" value="P:cell division"/>
    <property type="evidence" value="ECO:0007669"/>
    <property type="project" value="UniProtKB-KW"/>
</dbReference>
<proteinExistence type="predicted"/>
<dbReference type="InterPro" id="IPR016024">
    <property type="entry name" value="ARM-type_fold"/>
</dbReference>
<reference evidence="4 5" key="1">
    <citation type="submission" date="2015-12" db="EMBL/GenBank/DDBJ databases">
        <title>The genome of Folsomia candida.</title>
        <authorList>
            <person name="Faddeeva A."/>
            <person name="Derks M.F."/>
            <person name="Anvar Y."/>
            <person name="Smit S."/>
            <person name="Van Straalen N."/>
            <person name="Roelofs D."/>
        </authorList>
    </citation>
    <scope>NUCLEOTIDE SEQUENCE [LARGE SCALE GENOMIC DNA]</scope>
    <source>
        <strain evidence="4 5">VU population</strain>
        <tissue evidence="4">Whole body</tissue>
    </source>
</reference>
<dbReference type="SUPFAM" id="SSF48371">
    <property type="entry name" value="ARM repeat"/>
    <property type="match status" value="1"/>
</dbReference>
<dbReference type="GO" id="GO:0005829">
    <property type="term" value="C:cytosol"/>
    <property type="evidence" value="ECO:0007669"/>
    <property type="project" value="TreeGrafter"/>
</dbReference>
<name>A0A226EPU2_FOLCA</name>
<evidence type="ECO:0000256" key="2">
    <source>
        <dbReference type="ARBA" id="ARBA00023306"/>
    </source>
</evidence>
<dbReference type="GO" id="GO:0031175">
    <property type="term" value="P:neuron projection development"/>
    <property type="evidence" value="ECO:0007669"/>
    <property type="project" value="TreeGrafter"/>
</dbReference>
<evidence type="ECO:0000313" key="4">
    <source>
        <dbReference type="EMBL" id="OXA58841.1"/>
    </source>
</evidence>
<evidence type="ECO:0000256" key="1">
    <source>
        <dbReference type="ARBA" id="ARBA00022618"/>
    </source>
</evidence>
<dbReference type="InterPro" id="IPR019156">
    <property type="entry name" value="Ataxin-10_domain"/>
</dbReference>
<organism evidence="4 5">
    <name type="scientific">Folsomia candida</name>
    <name type="common">Springtail</name>
    <dbReference type="NCBI Taxonomy" id="158441"/>
    <lineage>
        <taxon>Eukaryota</taxon>
        <taxon>Metazoa</taxon>
        <taxon>Ecdysozoa</taxon>
        <taxon>Arthropoda</taxon>
        <taxon>Hexapoda</taxon>
        <taxon>Collembola</taxon>
        <taxon>Entomobryomorpha</taxon>
        <taxon>Isotomoidea</taxon>
        <taxon>Isotomidae</taxon>
        <taxon>Proisotominae</taxon>
        <taxon>Folsomia</taxon>
    </lineage>
</organism>